<keyword evidence="1" id="KW-0238">DNA-binding</keyword>
<dbReference type="GO" id="GO:0051539">
    <property type="term" value="F:4 iron, 4 sulfur cluster binding"/>
    <property type="evidence" value="ECO:0007669"/>
    <property type="project" value="UniProtKB-UniRule"/>
</dbReference>
<protein>
    <recommendedName>
        <fullName evidence="1">DNA replication ATP-dependent helicase/nuclease</fullName>
        <ecNumber evidence="1">3.1.-.-</ecNumber>
        <ecNumber evidence="1">3.6.4.12</ecNumber>
    </recommendedName>
</protein>
<dbReference type="Gene3D" id="3.40.50.300">
    <property type="entry name" value="P-loop containing nucleotide triphosphate hydrolases"/>
    <property type="match status" value="1"/>
</dbReference>
<evidence type="ECO:0000313" key="5">
    <source>
        <dbReference type="WBParaSite" id="BPAG_0000686001-mRNA-1"/>
    </source>
</evidence>
<evidence type="ECO:0000313" key="3">
    <source>
        <dbReference type="EMBL" id="VDN88010.1"/>
    </source>
</evidence>
<organism evidence="5">
    <name type="scientific">Brugia pahangi</name>
    <name type="common">Filarial nematode worm</name>
    <dbReference type="NCBI Taxonomy" id="6280"/>
    <lineage>
        <taxon>Eukaryota</taxon>
        <taxon>Metazoa</taxon>
        <taxon>Ecdysozoa</taxon>
        <taxon>Nematoda</taxon>
        <taxon>Chromadorea</taxon>
        <taxon>Rhabditida</taxon>
        <taxon>Spirurina</taxon>
        <taxon>Spiruromorpha</taxon>
        <taxon>Filarioidea</taxon>
        <taxon>Onchocercidae</taxon>
        <taxon>Brugia</taxon>
    </lineage>
</organism>
<keyword evidence="1" id="KW-0234">DNA repair</keyword>
<reference evidence="3 4" key="2">
    <citation type="submission" date="2018-11" db="EMBL/GenBank/DDBJ databases">
        <authorList>
            <consortium name="Pathogen Informatics"/>
        </authorList>
    </citation>
    <scope>NUCLEOTIDE SEQUENCE [LARGE SCALE GENOMIC DNA]</scope>
</reference>
<dbReference type="GO" id="GO:0005634">
    <property type="term" value="C:nucleus"/>
    <property type="evidence" value="ECO:0007669"/>
    <property type="project" value="UniProtKB-SubCell"/>
</dbReference>
<evidence type="ECO:0000256" key="1">
    <source>
        <dbReference type="RuleBase" id="RU367041"/>
    </source>
</evidence>
<dbReference type="GO" id="GO:0017108">
    <property type="term" value="F:5'-flap endonuclease activity"/>
    <property type="evidence" value="ECO:0007669"/>
    <property type="project" value="UniProtKB-UniRule"/>
</dbReference>
<keyword evidence="1" id="KW-0408">Iron</keyword>
<dbReference type="GO" id="GO:0017116">
    <property type="term" value="F:single-stranded DNA helicase activity"/>
    <property type="evidence" value="ECO:0007669"/>
    <property type="project" value="UniProtKB-UniRule"/>
</dbReference>
<dbReference type="AlphaFoldDB" id="A0A0N4TF72"/>
<name>A0A0N4TF72_BRUPA</name>
<keyword evidence="1" id="KW-0511">Multifunctional enzyme</keyword>
<dbReference type="GO" id="GO:0071932">
    <property type="term" value="P:replication fork reversal"/>
    <property type="evidence" value="ECO:0007669"/>
    <property type="project" value="TreeGrafter"/>
</dbReference>
<dbReference type="EC" id="3.1.-.-" evidence="1"/>
<dbReference type="GO" id="GO:0046872">
    <property type="term" value="F:metal ion binding"/>
    <property type="evidence" value="ECO:0007669"/>
    <property type="project" value="UniProtKB-UniRule"/>
</dbReference>
<keyword evidence="1" id="KW-0158">Chromosome</keyword>
<dbReference type="GO" id="GO:0005694">
    <property type="term" value="C:chromosome"/>
    <property type="evidence" value="ECO:0007669"/>
    <property type="project" value="UniProtKB-SubCell"/>
</dbReference>
<comment type="function">
    <text evidence="1">Key enzyme involved in DNA replication and DNA repair. Involved in Okazaki fragments processing by cleaving long flaps that escape FEN1: flaps that are longer than 27 nucleotides are coated by replication protein A complex (RPA), leading to recruit DNA2 which cleaves the flap until it is too short to bind RPA and becomes a substrate for FEN1. Also involved in 5'-end resection of DNA during double-strand break (DSB) repair by mediating the cleavage of 5'-ssDNA.</text>
</comment>
<keyword evidence="1" id="KW-0411">Iron-sulfur</keyword>
<keyword evidence="1" id="KW-0347">Helicase</keyword>
<dbReference type="GO" id="GO:0006281">
    <property type="term" value="P:DNA repair"/>
    <property type="evidence" value="ECO:0007669"/>
    <property type="project" value="UniProtKB-KW"/>
</dbReference>
<keyword evidence="1" id="KW-0479">Metal-binding</keyword>
<sequence length="165" mass="18109">MRHLTLEAKLSKPSKMDRISLMQHILMETPIVACTCLGVSTNLLFSYRRFSITVVDEASLVLEPVIIPAIAASDSFVLVGDHRQLAPLVCSKQARQEGLAKSLLERLTIHHSAIITLHSQPIAELSSVLFYDGKLCCANNIIAEAVLNNLTYDPINDSTYSGAFN</sequence>
<dbReference type="PANTHER" id="PTHR10887">
    <property type="entry name" value="DNA2/NAM7 HELICASE FAMILY"/>
    <property type="match status" value="1"/>
</dbReference>
<dbReference type="EMBL" id="UZAD01006808">
    <property type="protein sequence ID" value="VDN88010.1"/>
    <property type="molecule type" value="Genomic_DNA"/>
</dbReference>
<keyword evidence="1" id="KW-0067">ATP-binding</keyword>
<keyword evidence="1" id="KW-0547">Nucleotide-binding</keyword>
<reference evidence="5" key="1">
    <citation type="submission" date="2017-02" db="UniProtKB">
        <authorList>
            <consortium name="WormBaseParasite"/>
        </authorList>
    </citation>
    <scope>IDENTIFICATION</scope>
</reference>
<dbReference type="SUPFAM" id="SSF52540">
    <property type="entry name" value="P-loop containing nucleoside triphosphate hydrolases"/>
    <property type="match status" value="1"/>
</dbReference>
<dbReference type="Proteomes" id="UP000278627">
    <property type="component" value="Unassembled WGS sequence"/>
</dbReference>
<evidence type="ECO:0000313" key="4">
    <source>
        <dbReference type="Proteomes" id="UP000278627"/>
    </source>
</evidence>
<dbReference type="GO" id="GO:0003677">
    <property type="term" value="F:DNA binding"/>
    <property type="evidence" value="ECO:0007669"/>
    <property type="project" value="UniProtKB-UniRule"/>
</dbReference>
<accession>A0A0N4TF72</accession>
<dbReference type="PANTHER" id="PTHR10887:SF433">
    <property type="entry name" value="DNA REPLICATION ATP-DEPENDENT HELICASE_NUCLEASE DNA2"/>
    <property type="match status" value="1"/>
</dbReference>
<dbReference type="InterPro" id="IPR041677">
    <property type="entry name" value="DNA2/NAM7_AAA_11"/>
</dbReference>
<keyword evidence="1" id="KW-0235">DNA replication</keyword>
<keyword evidence="1" id="KW-0540">Nuclease</keyword>
<dbReference type="GO" id="GO:0033567">
    <property type="term" value="P:DNA replication, Okazaki fragment processing"/>
    <property type="evidence" value="ECO:0007669"/>
    <property type="project" value="UniProtKB-UniRule"/>
</dbReference>
<dbReference type="EC" id="3.6.4.12" evidence="1"/>
<dbReference type="WBParaSite" id="BPAG_0000686001-mRNA-1">
    <property type="protein sequence ID" value="BPAG_0000686001-mRNA-1"/>
    <property type="gene ID" value="BPAG_0000686001"/>
</dbReference>
<keyword evidence="1" id="KW-0227">DNA damage</keyword>
<dbReference type="GO" id="GO:0005737">
    <property type="term" value="C:cytoplasm"/>
    <property type="evidence" value="ECO:0007669"/>
    <property type="project" value="TreeGrafter"/>
</dbReference>
<comment type="similarity">
    <text evidence="1">Belongs to the DNA2/NAM7 helicase family.</text>
</comment>
<dbReference type="Pfam" id="PF13086">
    <property type="entry name" value="AAA_11"/>
    <property type="match status" value="1"/>
</dbReference>
<keyword evidence="1" id="KW-0004">4Fe-4S</keyword>
<keyword evidence="4" id="KW-1185">Reference proteome</keyword>
<dbReference type="InterPro" id="IPR027417">
    <property type="entry name" value="P-loop_NTPase"/>
</dbReference>
<dbReference type="InterPro" id="IPR045055">
    <property type="entry name" value="DNA2/NAM7-like"/>
</dbReference>
<comment type="catalytic activity">
    <reaction evidence="1">
        <text>ATP + H2O = ADP + phosphate + H(+)</text>
        <dbReference type="Rhea" id="RHEA:13065"/>
        <dbReference type="ChEBI" id="CHEBI:15377"/>
        <dbReference type="ChEBI" id="CHEBI:15378"/>
        <dbReference type="ChEBI" id="CHEBI:30616"/>
        <dbReference type="ChEBI" id="CHEBI:43474"/>
        <dbReference type="ChEBI" id="CHEBI:456216"/>
        <dbReference type="EC" id="3.6.4.12"/>
    </reaction>
</comment>
<gene>
    <name evidence="3" type="ORF">BPAG_LOCUS6824</name>
</gene>
<dbReference type="GO" id="GO:0005524">
    <property type="term" value="F:ATP binding"/>
    <property type="evidence" value="ECO:0007669"/>
    <property type="project" value="UniProtKB-UniRule"/>
</dbReference>
<comment type="subcellular location">
    <subcellularLocation>
        <location evidence="1">Nucleus</location>
    </subcellularLocation>
    <subcellularLocation>
        <location evidence="1">Chromosome</location>
    </subcellularLocation>
</comment>
<feature type="domain" description="DNA2/NAM7 helicase helicase" evidence="2">
    <location>
        <begin position="9"/>
        <end position="92"/>
    </location>
</feature>
<dbReference type="STRING" id="6280.A0A0N4TF72"/>
<proteinExistence type="inferred from homology"/>
<evidence type="ECO:0000259" key="2">
    <source>
        <dbReference type="Pfam" id="PF13086"/>
    </source>
</evidence>
<keyword evidence="1" id="KW-0378">Hydrolase</keyword>
<keyword evidence="1" id="KW-0539">Nucleus</keyword>